<feature type="region of interest" description="Disordered" evidence="2">
    <location>
        <begin position="60"/>
        <end position="86"/>
    </location>
</feature>
<feature type="compositionally biased region" description="Low complexity" evidence="2">
    <location>
        <begin position="66"/>
        <end position="83"/>
    </location>
</feature>
<evidence type="ECO:0000313" key="3">
    <source>
        <dbReference type="EMBL" id="KAK6974811.1"/>
    </source>
</evidence>
<dbReference type="EMBL" id="JAWWNJ010000178">
    <property type="protein sequence ID" value="KAK6974811.1"/>
    <property type="molecule type" value="Genomic_DNA"/>
</dbReference>
<dbReference type="PANTHER" id="PTHR46910">
    <property type="entry name" value="TRANSCRIPTION FACTOR PDR1"/>
    <property type="match status" value="1"/>
</dbReference>
<reference evidence="3 4" key="1">
    <citation type="journal article" date="2024" name="J Genomics">
        <title>Draft genome sequencing and assembly of Favolaschia claudopus CIRM-BRFM 2984 isolated from oak limbs.</title>
        <authorList>
            <person name="Navarro D."/>
            <person name="Drula E."/>
            <person name="Chaduli D."/>
            <person name="Cazenave R."/>
            <person name="Ahrendt S."/>
            <person name="Wang J."/>
            <person name="Lipzen A."/>
            <person name="Daum C."/>
            <person name="Barry K."/>
            <person name="Grigoriev I.V."/>
            <person name="Favel A."/>
            <person name="Rosso M.N."/>
            <person name="Martin F."/>
        </authorList>
    </citation>
    <scope>NUCLEOTIDE SEQUENCE [LARGE SCALE GENOMIC DNA]</scope>
    <source>
        <strain evidence="3 4">CIRM-BRFM 2984</strain>
    </source>
</reference>
<evidence type="ECO:0000256" key="1">
    <source>
        <dbReference type="ARBA" id="ARBA00023242"/>
    </source>
</evidence>
<dbReference type="GO" id="GO:0003700">
    <property type="term" value="F:DNA-binding transcription factor activity"/>
    <property type="evidence" value="ECO:0007669"/>
    <property type="project" value="InterPro"/>
</dbReference>
<sequence>MAPKTPLKSAVDARNQTSHVHTLGPMSISTLEAQLAESEALVRHLRMKLAYRNAAFKSPLNRTTVSPPSSAATSAPSNSHPPSGDAAASLYIMRASLRAVTTPPPLQEEDSESTLEQKIQLGYEHCINPFAGESEESEPKQRWIGKSSSASLVKAAVTFKAETFKQELEYQPSNDAHGPGAALKTSPRAHHWQQRPSPPFPSLTTAFDFPPRALIFDLIDLYFTQVNIYIPLLHRPTFEREIYLDGQMSCSLGRTCGTDYFDLDIEPPLEVDDEFWEDPVHPFKRPHGFPSTVTFFSVLQLNHILSPNHLFINSVGEESLLVDLDSSLNDYLNRSPEHLRWDPARENQLFLCELQHVQKCMQLVKSCEERWQLAGLLWDILAELMSVGHLPPPTQTNSGSSWPDIQTANWANAPVGLDADVWGTYLNSFHETPQE</sequence>
<dbReference type="CDD" id="cd12148">
    <property type="entry name" value="fungal_TF_MHR"/>
    <property type="match status" value="2"/>
</dbReference>
<proteinExistence type="predicted"/>
<keyword evidence="4" id="KW-1185">Reference proteome</keyword>
<accession>A0AAV9Z9I2</accession>
<keyword evidence="1" id="KW-0539">Nucleus</keyword>
<organism evidence="3 4">
    <name type="scientific">Favolaschia claudopus</name>
    <dbReference type="NCBI Taxonomy" id="2862362"/>
    <lineage>
        <taxon>Eukaryota</taxon>
        <taxon>Fungi</taxon>
        <taxon>Dikarya</taxon>
        <taxon>Basidiomycota</taxon>
        <taxon>Agaricomycotina</taxon>
        <taxon>Agaricomycetes</taxon>
        <taxon>Agaricomycetidae</taxon>
        <taxon>Agaricales</taxon>
        <taxon>Marasmiineae</taxon>
        <taxon>Mycenaceae</taxon>
        <taxon>Favolaschia</taxon>
    </lineage>
</organism>
<name>A0AAV9Z9I2_9AGAR</name>
<dbReference type="Proteomes" id="UP001362999">
    <property type="component" value="Unassembled WGS sequence"/>
</dbReference>
<gene>
    <name evidence="3" type="ORF">R3P38DRAFT_3479443</name>
</gene>
<dbReference type="PANTHER" id="PTHR46910:SF1">
    <property type="entry name" value="MISCELLANEOUS ZN(II)2CYS6 TRANSCRIPTION FACTOR (EUROFUNG)-RELATED"/>
    <property type="match status" value="1"/>
</dbReference>
<protein>
    <submittedName>
        <fullName evidence="3">Uncharacterized protein</fullName>
    </submittedName>
</protein>
<dbReference type="AlphaFoldDB" id="A0AAV9Z9I2"/>
<comment type="caution">
    <text evidence="3">The sequence shown here is derived from an EMBL/GenBank/DDBJ whole genome shotgun (WGS) entry which is preliminary data.</text>
</comment>
<dbReference type="InterPro" id="IPR050987">
    <property type="entry name" value="AtrR-like"/>
</dbReference>
<evidence type="ECO:0000313" key="4">
    <source>
        <dbReference type="Proteomes" id="UP001362999"/>
    </source>
</evidence>
<evidence type="ECO:0000256" key="2">
    <source>
        <dbReference type="SAM" id="MobiDB-lite"/>
    </source>
</evidence>